<reference evidence="3 4" key="1">
    <citation type="submission" date="2012-12" db="EMBL/GenBank/DDBJ databases">
        <title>Genome assembly of Formosa sp. AK20.</title>
        <authorList>
            <person name="Kumar R."/>
            <person name="Khatri I."/>
            <person name="Vaidya B."/>
            <person name="Subramanian S."/>
            <person name="Pinnaka A."/>
        </authorList>
    </citation>
    <scope>NUCLEOTIDE SEQUENCE [LARGE SCALE GENOMIC DNA]</scope>
    <source>
        <strain evidence="3 4">AK20</strain>
    </source>
</reference>
<feature type="domain" description="DUF418" evidence="2">
    <location>
        <begin position="250"/>
        <end position="409"/>
    </location>
</feature>
<accession>M7MI78</accession>
<dbReference type="Pfam" id="PF04235">
    <property type="entry name" value="DUF418"/>
    <property type="match status" value="1"/>
</dbReference>
<dbReference type="EMBL" id="ANLA01000015">
    <property type="protein sequence ID" value="EMQ94555.1"/>
    <property type="molecule type" value="Genomic_DNA"/>
</dbReference>
<dbReference type="PATRIC" id="fig|1137281.3.peg.1941"/>
<evidence type="ECO:0000313" key="3">
    <source>
        <dbReference type="EMBL" id="EMQ94555.1"/>
    </source>
</evidence>
<dbReference type="PANTHER" id="PTHR30590:SF2">
    <property type="entry name" value="INNER MEMBRANE PROTEIN"/>
    <property type="match status" value="1"/>
</dbReference>
<protein>
    <submittedName>
        <fullName evidence="3">Transport protein</fullName>
    </submittedName>
</protein>
<keyword evidence="1" id="KW-1133">Transmembrane helix</keyword>
<feature type="transmembrane region" description="Helical" evidence="1">
    <location>
        <begin position="147"/>
        <end position="166"/>
    </location>
</feature>
<dbReference type="Proteomes" id="UP000012024">
    <property type="component" value="Unassembled WGS sequence"/>
</dbReference>
<dbReference type="InterPro" id="IPR052529">
    <property type="entry name" value="Bact_Transport_Assoc"/>
</dbReference>
<keyword evidence="1" id="KW-0472">Membrane</keyword>
<comment type="caution">
    <text evidence="3">The sequence shown here is derived from an EMBL/GenBank/DDBJ whole genome shotgun (WGS) entry which is preliminary data.</text>
</comment>
<feature type="transmembrane region" description="Helical" evidence="1">
    <location>
        <begin position="268"/>
        <end position="286"/>
    </location>
</feature>
<feature type="transmembrane region" description="Helical" evidence="1">
    <location>
        <begin position="21"/>
        <end position="43"/>
    </location>
</feature>
<sequence length="416" mass="48687">MDTKTELHPVTKEDRIDFLDILRGIAILFIYAANIVYFSGYFFFPPEAHIPATNLVTDNFVDFTAFTLIDGKFYSIFSLLFGIGCAIQFQNLNNYNKPFKPFFKRRMFWLLMFGLVHLVFIWLGDILTLYALLGFVLVWFVNCTNKQLINWAILLILFPIANWFVIHVANFNYPNYIFQLNTEYSKHFGFQMTEWQGKEFSDFQAYLKNDNMVEFFKMNVGNTFIRIGNILLEGRMFKVLGIFLIGLWTGRKILTEDLLNNIKFLKKVALYGICIGLPVSAFRSYIEFFSNQDLFWSFLNTLSYAFGTVPLAMGYTALLALMYKKKVKFLHWFAPVGKTALSNYIFQTFISITLFYGIGFNLAGKFGITVIMGITLLIFILQIFMSNWWLKHFRFGPLEWIWRQATYGKKIKLKKV</sequence>
<feature type="transmembrane region" description="Helical" evidence="1">
    <location>
        <begin position="63"/>
        <end position="87"/>
    </location>
</feature>
<keyword evidence="1" id="KW-0812">Transmembrane</keyword>
<name>M7MI78_9FLAO</name>
<feature type="transmembrane region" description="Helical" evidence="1">
    <location>
        <begin position="344"/>
        <end position="362"/>
    </location>
</feature>
<dbReference type="AlphaFoldDB" id="M7MI78"/>
<dbReference type="GeneID" id="98641809"/>
<organism evidence="3 4">
    <name type="scientific">Xanthomarina gelatinilytica</name>
    <dbReference type="NCBI Taxonomy" id="1137281"/>
    <lineage>
        <taxon>Bacteria</taxon>
        <taxon>Pseudomonadati</taxon>
        <taxon>Bacteroidota</taxon>
        <taxon>Flavobacteriia</taxon>
        <taxon>Flavobacteriales</taxon>
        <taxon>Flavobacteriaceae</taxon>
        <taxon>Xanthomarina</taxon>
    </lineage>
</organism>
<feature type="transmembrane region" description="Helical" evidence="1">
    <location>
        <begin position="298"/>
        <end position="323"/>
    </location>
</feature>
<evidence type="ECO:0000256" key="1">
    <source>
        <dbReference type="SAM" id="Phobius"/>
    </source>
</evidence>
<dbReference type="eggNOG" id="COG2311">
    <property type="taxonomic scope" value="Bacteria"/>
</dbReference>
<keyword evidence="4" id="KW-1185">Reference proteome</keyword>
<dbReference type="RefSeq" id="WP_007650111.1">
    <property type="nucleotide sequence ID" value="NZ_ANLA01000015.1"/>
</dbReference>
<dbReference type="OrthoDB" id="9807744at2"/>
<feature type="transmembrane region" description="Helical" evidence="1">
    <location>
        <begin position="108"/>
        <end position="141"/>
    </location>
</feature>
<dbReference type="PANTHER" id="PTHR30590">
    <property type="entry name" value="INNER MEMBRANE PROTEIN"/>
    <property type="match status" value="1"/>
</dbReference>
<evidence type="ECO:0000259" key="2">
    <source>
        <dbReference type="Pfam" id="PF04235"/>
    </source>
</evidence>
<feature type="transmembrane region" description="Helical" evidence="1">
    <location>
        <begin position="368"/>
        <end position="390"/>
    </location>
</feature>
<proteinExistence type="predicted"/>
<evidence type="ECO:0000313" key="4">
    <source>
        <dbReference type="Proteomes" id="UP000012024"/>
    </source>
</evidence>
<gene>
    <name evidence="3" type="ORF">D778_00509</name>
</gene>
<dbReference type="InterPro" id="IPR007349">
    <property type="entry name" value="DUF418"/>
</dbReference>